<keyword evidence="6" id="KW-1185">Reference proteome</keyword>
<evidence type="ECO:0000256" key="1">
    <source>
        <dbReference type="ARBA" id="ARBA00007177"/>
    </source>
</evidence>
<reference evidence="6" key="1">
    <citation type="journal article" date="2019" name="Int. J. Syst. Evol. Microbiol.">
        <title>The Global Catalogue of Microorganisms (GCM) 10K type strain sequencing project: providing services to taxonomists for standard genome sequencing and annotation.</title>
        <authorList>
            <consortium name="The Broad Institute Genomics Platform"/>
            <consortium name="The Broad Institute Genome Sequencing Center for Infectious Disease"/>
            <person name="Wu L."/>
            <person name="Ma J."/>
        </authorList>
    </citation>
    <scope>NUCLEOTIDE SEQUENCE [LARGE SCALE GENOMIC DNA]</scope>
    <source>
        <strain evidence="6">ZS-35-S2</strain>
    </source>
</reference>
<keyword evidence="3" id="KW-0996">Nickel insertion</keyword>
<keyword evidence="3" id="KW-0963">Cytoplasm</keyword>
<accession>A0ABW5CNM7</accession>
<comment type="caution">
    <text evidence="5">The sequence shown here is derived from an EMBL/GenBank/DDBJ whole genome shotgun (WGS) entry which is preliminary data.</text>
</comment>
<evidence type="ECO:0000256" key="2">
    <source>
        <dbReference type="ARBA" id="ARBA00023186"/>
    </source>
</evidence>
<dbReference type="PANTHER" id="PTHR33643:SF1">
    <property type="entry name" value="UREASE ACCESSORY PROTEIN D"/>
    <property type="match status" value="1"/>
</dbReference>
<evidence type="ECO:0000256" key="3">
    <source>
        <dbReference type="HAMAP-Rule" id="MF_01384"/>
    </source>
</evidence>
<comment type="subcellular location">
    <subcellularLocation>
        <location evidence="3">Cytoplasm</location>
    </subcellularLocation>
</comment>
<feature type="region of interest" description="Disordered" evidence="4">
    <location>
        <begin position="1"/>
        <end position="28"/>
    </location>
</feature>
<comment type="subunit">
    <text evidence="3">UreD, UreF and UreG form a complex that acts as a GTP-hydrolysis-dependent molecular chaperone, activating the urease apoprotein by helping to assemble the nickel containing metallocenter of UreC. The UreE protein probably delivers the nickel.</text>
</comment>
<proteinExistence type="inferred from homology"/>
<dbReference type="Proteomes" id="UP001597371">
    <property type="component" value="Unassembled WGS sequence"/>
</dbReference>
<protein>
    <recommendedName>
        <fullName evidence="3">Urease accessory protein UreD</fullName>
    </recommendedName>
</protein>
<gene>
    <name evidence="3" type="primary">ureD</name>
    <name evidence="5" type="ORF">ACFSKQ_13195</name>
</gene>
<organism evidence="5 6">
    <name type="scientific">Aureimonas populi</name>
    <dbReference type="NCBI Taxonomy" id="1701758"/>
    <lineage>
        <taxon>Bacteria</taxon>
        <taxon>Pseudomonadati</taxon>
        <taxon>Pseudomonadota</taxon>
        <taxon>Alphaproteobacteria</taxon>
        <taxon>Hyphomicrobiales</taxon>
        <taxon>Aurantimonadaceae</taxon>
        <taxon>Aureimonas</taxon>
    </lineage>
</organism>
<dbReference type="Pfam" id="PF01774">
    <property type="entry name" value="UreD"/>
    <property type="match status" value="1"/>
</dbReference>
<sequence length="274" mass="28819">MEHSLPQIGGAPSLQRARGAVQATMRQREGRTRLSRLRQEGCLKLRFPKVGAGPAQAVLVNTAGGLAGGDRLDQSFAVEEAGHLCVTTQAAERVYRSLGAAATVRTGVSVAAGAGFSWLPQETILFDGGRLSRRLDVDAEAGSRLLLCESVILGREAMGESVAEGLLEERWRVRLAGRLVFADNLRLHGDLAGQTARAAGLAGHRAFATVLATGSGCDLSALRALLGPSGGASRLEEGLLVARLVAPSGIELRRRLVPALALLENGPLPRLWSL</sequence>
<evidence type="ECO:0000256" key="4">
    <source>
        <dbReference type="SAM" id="MobiDB-lite"/>
    </source>
</evidence>
<dbReference type="RefSeq" id="WP_245195556.1">
    <property type="nucleotide sequence ID" value="NZ_CP072611.1"/>
</dbReference>
<comment type="function">
    <text evidence="3">Required for maturation of urease via the functional incorporation of the urease nickel metallocenter.</text>
</comment>
<comment type="similarity">
    <text evidence="1 3">Belongs to the UreD family.</text>
</comment>
<keyword evidence="2 3" id="KW-0143">Chaperone</keyword>
<dbReference type="InterPro" id="IPR002669">
    <property type="entry name" value="UreD"/>
</dbReference>
<name>A0ABW5CNM7_9HYPH</name>
<evidence type="ECO:0000313" key="5">
    <source>
        <dbReference type="EMBL" id="MFD2238407.1"/>
    </source>
</evidence>
<dbReference type="EMBL" id="JBHUIJ010000016">
    <property type="protein sequence ID" value="MFD2238407.1"/>
    <property type="molecule type" value="Genomic_DNA"/>
</dbReference>
<dbReference type="PANTHER" id="PTHR33643">
    <property type="entry name" value="UREASE ACCESSORY PROTEIN D"/>
    <property type="match status" value="1"/>
</dbReference>
<evidence type="ECO:0000313" key="6">
    <source>
        <dbReference type="Proteomes" id="UP001597371"/>
    </source>
</evidence>
<dbReference type="HAMAP" id="MF_01384">
    <property type="entry name" value="UreD"/>
    <property type="match status" value="1"/>
</dbReference>